<dbReference type="Proteomes" id="UP000249873">
    <property type="component" value="Chromosome"/>
</dbReference>
<evidence type="ECO:0000259" key="1">
    <source>
        <dbReference type="Pfam" id="PF10988"/>
    </source>
</evidence>
<accession>A0A2Z4GCW5</accession>
<organism evidence="2 3">
    <name type="scientific">Arcticibacterium luteifluviistationis</name>
    <dbReference type="NCBI Taxonomy" id="1784714"/>
    <lineage>
        <taxon>Bacteria</taxon>
        <taxon>Pseudomonadati</taxon>
        <taxon>Bacteroidota</taxon>
        <taxon>Cytophagia</taxon>
        <taxon>Cytophagales</taxon>
        <taxon>Leadbetterellaceae</taxon>
        <taxon>Arcticibacterium</taxon>
    </lineage>
</organism>
<dbReference type="Pfam" id="PF10988">
    <property type="entry name" value="DUF2807"/>
    <property type="match status" value="1"/>
</dbReference>
<evidence type="ECO:0000313" key="2">
    <source>
        <dbReference type="EMBL" id="AWV98984.1"/>
    </source>
</evidence>
<dbReference type="RefSeq" id="WP_111372177.1">
    <property type="nucleotide sequence ID" value="NZ_CP029480.1"/>
</dbReference>
<feature type="domain" description="Putative auto-transporter adhesin head GIN" evidence="1">
    <location>
        <begin position="58"/>
        <end position="191"/>
    </location>
</feature>
<dbReference type="EMBL" id="CP029480">
    <property type="protein sequence ID" value="AWV98984.1"/>
    <property type="molecule type" value="Genomic_DNA"/>
</dbReference>
<keyword evidence="3" id="KW-1185">Reference proteome</keyword>
<protein>
    <recommendedName>
        <fullName evidence="1">Putative auto-transporter adhesin head GIN domain-containing protein</fullName>
    </recommendedName>
</protein>
<name>A0A2Z4GCW5_9BACT</name>
<dbReference type="Gene3D" id="2.160.20.120">
    <property type="match status" value="1"/>
</dbReference>
<dbReference type="KEGG" id="als:DJ013_12725"/>
<sequence>MKLFFSKSALILIILSLQSCGRLEKPETDKKPPVKLTEPYTKFDLASIKAVVINCDLGRMKVNIRQYNKPSIEIHKTYQKYVHLEPKENTLFIYTDKTPRTTEELRIRKNINIFLPSLEYIKSNVSQIIMADFEQRDLTIENNSNALRLYNCRIQNLDIINKGLCNIQLDGNNYFETLKVKLNEQSYYNSDAMVLKGFTLETKSLEHTNFTNLPENGFNWIKN</sequence>
<dbReference type="OrthoDB" id="944625at2"/>
<proteinExistence type="predicted"/>
<dbReference type="InterPro" id="IPR021255">
    <property type="entry name" value="DUF2807"/>
</dbReference>
<dbReference type="PROSITE" id="PS51257">
    <property type="entry name" value="PROKAR_LIPOPROTEIN"/>
    <property type="match status" value="1"/>
</dbReference>
<reference evidence="2 3" key="1">
    <citation type="submission" date="2018-05" db="EMBL/GenBank/DDBJ databases">
        <title>Complete genome sequence of Arcticibacterium luteifluviistationis SM1504T, a cytophagaceae bacterium isolated from Arctic surface seawater.</title>
        <authorList>
            <person name="Li Y."/>
            <person name="Qin Q.-L."/>
        </authorList>
    </citation>
    <scope>NUCLEOTIDE SEQUENCE [LARGE SCALE GENOMIC DNA]</scope>
    <source>
        <strain evidence="2 3">SM1504</strain>
    </source>
</reference>
<gene>
    <name evidence="2" type="ORF">DJ013_12725</name>
</gene>
<evidence type="ECO:0000313" key="3">
    <source>
        <dbReference type="Proteomes" id="UP000249873"/>
    </source>
</evidence>
<dbReference type="AlphaFoldDB" id="A0A2Z4GCW5"/>